<evidence type="ECO:0000256" key="5">
    <source>
        <dbReference type="ARBA" id="ARBA00022691"/>
    </source>
</evidence>
<keyword evidence="4" id="KW-0808">Transferase</keyword>
<feature type="compositionally biased region" description="Basic and acidic residues" evidence="14">
    <location>
        <begin position="251"/>
        <end position="264"/>
    </location>
</feature>
<dbReference type="SMART" id="SM00317">
    <property type="entry name" value="SET"/>
    <property type="match status" value="1"/>
</dbReference>
<dbReference type="InterPro" id="IPR003616">
    <property type="entry name" value="Post-SET_dom"/>
</dbReference>
<protein>
    <recommendedName>
        <fullName evidence="2">[histone H3]-lysine(4) N-trimethyltransferase</fullName>
        <ecNumber evidence="2">2.1.1.354</ecNumber>
    </recommendedName>
</protein>
<feature type="region of interest" description="Disordered" evidence="14">
    <location>
        <begin position="196"/>
        <end position="395"/>
    </location>
</feature>
<dbReference type="PROSITE" id="PS50868">
    <property type="entry name" value="POST_SET"/>
    <property type="match status" value="1"/>
</dbReference>
<proteinExistence type="predicted"/>
<dbReference type="GO" id="GO:0140999">
    <property type="term" value="F:histone H3K4 trimethyltransferase activity"/>
    <property type="evidence" value="ECO:0007669"/>
    <property type="project" value="UniProtKB-EC"/>
</dbReference>
<evidence type="ECO:0000256" key="4">
    <source>
        <dbReference type="ARBA" id="ARBA00022679"/>
    </source>
</evidence>
<evidence type="ECO:0000256" key="11">
    <source>
        <dbReference type="ARBA" id="ARBA00047571"/>
    </source>
</evidence>
<keyword evidence="7" id="KW-0694">RNA-binding</keyword>
<dbReference type="PANTHER" id="PTHR45814">
    <property type="entry name" value="HISTONE-LYSINE N-METHYLTRANSFERASE SETD1"/>
    <property type="match status" value="1"/>
</dbReference>
<dbReference type="GO" id="GO:0048188">
    <property type="term" value="C:Set1C/COMPASS complex"/>
    <property type="evidence" value="ECO:0007669"/>
    <property type="project" value="InterPro"/>
</dbReference>
<feature type="domain" description="Post-SET" evidence="16">
    <location>
        <begin position="838"/>
        <end position="854"/>
    </location>
</feature>
<feature type="compositionally biased region" description="Acidic residues" evidence="14">
    <location>
        <begin position="35"/>
        <end position="47"/>
    </location>
</feature>
<evidence type="ECO:0000256" key="14">
    <source>
        <dbReference type="SAM" id="MobiDB-lite"/>
    </source>
</evidence>
<evidence type="ECO:0000256" key="2">
    <source>
        <dbReference type="ARBA" id="ARBA00012182"/>
    </source>
</evidence>
<keyword evidence="9" id="KW-0804">Transcription</keyword>
<keyword evidence="5" id="KW-0949">S-adenosyl-L-methionine</keyword>
<evidence type="ECO:0000256" key="8">
    <source>
        <dbReference type="ARBA" id="ARBA00023015"/>
    </source>
</evidence>
<dbReference type="Gene3D" id="2.170.270.10">
    <property type="entry name" value="SET domain"/>
    <property type="match status" value="1"/>
</dbReference>
<evidence type="ECO:0000313" key="17">
    <source>
        <dbReference type="EMBL" id="GMT19894.1"/>
    </source>
</evidence>
<keyword evidence="18" id="KW-1185">Reference proteome</keyword>
<accession>A0AAV5VK47</accession>
<feature type="compositionally biased region" description="Basic and acidic residues" evidence="14">
    <location>
        <begin position="1"/>
        <end position="13"/>
    </location>
</feature>
<evidence type="ECO:0000259" key="15">
    <source>
        <dbReference type="PROSITE" id="PS50280"/>
    </source>
</evidence>
<feature type="compositionally biased region" description="Basic and acidic residues" evidence="14">
    <location>
        <begin position="362"/>
        <end position="375"/>
    </location>
</feature>
<dbReference type="GO" id="GO:0003723">
    <property type="term" value="F:RNA binding"/>
    <property type="evidence" value="ECO:0007669"/>
    <property type="project" value="UniProtKB-KW"/>
</dbReference>
<dbReference type="InterPro" id="IPR037841">
    <property type="entry name" value="SET_SETD1A/B"/>
</dbReference>
<feature type="compositionally biased region" description="Low complexity" evidence="14">
    <location>
        <begin position="217"/>
        <end position="242"/>
    </location>
</feature>
<dbReference type="InterPro" id="IPR024657">
    <property type="entry name" value="COMPASS_Set1_N-SET"/>
</dbReference>
<reference evidence="17" key="1">
    <citation type="submission" date="2023-10" db="EMBL/GenBank/DDBJ databases">
        <title>Genome assembly of Pristionchus species.</title>
        <authorList>
            <person name="Yoshida K."/>
            <person name="Sommer R.J."/>
        </authorList>
    </citation>
    <scope>NUCLEOTIDE SEQUENCE</scope>
    <source>
        <strain evidence="17">RS5133</strain>
    </source>
</reference>
<keyword evidence="6" id="KW-0156">Chromatin regulator</keyword>
<evidence type="ECO:0000259" key="16">
    <source>
        <dbReference type="PROSITE" id="PS50868"/>
    </source>
</evidence>
<comment type="caution">
    <text evidence="17">The sequence shown here is derived from an EMBL/GenBank/DDBJ whole genome shotgun (WGS) entry which is preliminary data.</text>
</comment>
<dbReference type="SMART" id="SM00508">
    <property type="entry name" value="PostSET"/>
    <property type="match status" value="1"/>
</dbReference>
<comment type="subcellular location">
    <subcellularLocation>
        <location evidence="1">Nucleus</location>
    </subcellularLocation>
</comment>
<dbReference type="Pfam" id="PF00856">
    <property type="entry name" value="SET"/>
    <property type="match status" value="1"/>
</dbReference>
<evidence type="ECO:0000256" key="12">
    <source>
        <dbReference type="ARBA" id="ARBA00047583"/>
    </source>
</evidence>
<comment type="catalytic activity">
    <reaction evidence="13">
        <text>N(6),N(6)-dimethyl-L-lysyl(4)-[histone H3] + S-adenosyl-L-methionine = N(6),N(6),N(6)-trimethyl-L-lysyl(4)-[histone H3] + S-adenosyl-L-homocysteine + H(+)</text>
        <dbReference type="Rhea" id="RHEA:60272"/>
        <dbReference type="Rhea" id="RHEA-COMP:15537"/>
        <dbReference type="Rhea" id="RHEA-COMP:15540"/>
        <dbReference type="ChEBI" id="CHEBI:15378"/>
        <dbReference type="ChEBI" id="CHEBI:57856"/>
        <dbReference type="ChEBI" id="CHEBI:59789"/>
        <dbReference type="ChEBI" id="CHEBI:61961"/>
        <dbReference type="ChEBI" id="CHEBI:61976"/>
    </reaction>
</comment>
<feature type="compositionally biased region" description="Basic and acidic residues" evidence="14">
    <location>
        <begin position="328"/>
        <end position="338"/>
    </location>
</feature>
<dbReference type="InterPro" id="IPR046341">
    <property type="entry name" value="SET_dom_sf"/>
</dbReference>
<evidence type="ECO:0000256" key="13">
    <source>
        <dbReference type="ARBA" id="ARBA00049129"/>
    </source>
</evidence>
<feature type="compositionally biased region" description="Acidic residues" evidence="14">
    <location>
        <begin position="313"/>
        <end position="327"/>
    </location>
</feature>
<dbReference type="Pfam" id="PF11764">
    <property type="entry name" value="N-SET"/>
    <property type="match status" value="1"/>
</dbReference>
<gene>
    <name evidence="17" type="ORF">PFISCL1PPCAC_11191</name>
</gene>
<evidence type="ECO:0000256" key="7">
    <source>
        <dbReference type="ARBA" id="ARBA00022884"/>
    </source>
</evidence>
<feature type="domain" description="SET" evidence="15">
    <location>
        <begin position="715"/>
        <end position="832"/>
    </location>
</feature>
<feature type="compositionally biased region" description="Basic and acidic residues" evidence="14">
    <location>
        <begin position="69"/>
        <end position="85"/>
    </location>
</feature>
<evidence type="ECO:0000256" key="10">
    <source>
        <dbReference type="ARBA" id="ARBA00023242"/>
    </source>
</evidence>
<dbReference type="Proteomes" id="UP001432322">
    <property type="component" value="Unassembled WGS sequence"/>
</dbReference>
<comment type="catalytic activity">
    <reaction evidence="11">
        <text>L-lysyl(4)-[histone H3] + 3 S-adenosyl-L-methionine = N(6),N(6),N(6)-trimethyl-L-lysyl(4)-[histone H3] + 3 S-adenosyl-L-homocysteine + 3 H(+)</text>
        <dbReference type="Rhea" id="RHEA:60260"/>
        <dbReference type="Rhea" id="RHEA-COMP:15537"/>
        <dbReference type="Rhea" id="RHEA-COMP:15547"/>
        <dbReference type="ChEBI" id="CHEBI:15378"/>
        <dbReference type="ChEBI" id="CHEBI:29969"/>
        <dbReference type="ChEBI" id="CHEBI:57856"/>
        <dbReference type="ChEBI" id="CHEBI:59789"/>
        <dbReference type="ChEBI" id="CHEBI:61961"/>
        <dbReference type="EC" id="2.1.1.354"/>
    </reaction>
</comment>
<dbReference type="SMART" id="SM01291">
    <property type="entry name" value="N-SET"/>
    <property type="match status" value="1"/>
</dbReference>
<comment type="catalytic activity">
    <reaction evidence="12">
        <text>N(6)-methyl-L-lysyl(4)-[histone H3] + S-adenosyl-L-methionine = N(6),N(6)-dimethyl-L-lysyl(4)-[histone H3] + S-adenosyl-L-homocysteine + H(+)</text>
        <dbReference type="Rhea" id="RHEA:60268"/>
        <dbReference type="Rhea" id="RHEA-COMP:15540"/>
        <dbReference type="Rhea" id="RHEA-COMP:15543"/>
        <dbReference type="ChEBI" id="CHEBI:15378"/>
        <dbReference type="ChEBI" id="CHEBI:57856"/>
        <dbReference type="ChEBI" id="CHEBI:59789"/>
        <dbReference type="ChEBI" id="CHEBI:61929"/>
        <dbReference type="ChEBI" id="CHEBI:61976"/>
    </reaction>
</comment>
<dbReference type="FunFam" id="2.170.270.10:FF:000010">
    <property type="entry name" value="Histone-lysine N-methyltransferase"/>
    <property type="match status" value="1"/>
</dbReference>
<evidence type="ECO:0000256" key="1">
    <source>
        <dbReference type="ARBA" id="ARBA00004123"/>
    </source>
</evidence>
<dbReference type="SUPFAM" id="SSF82199">
    <property type="entry name" value="SET domain"/>
    <property type="match status" value="1"/>
</dbReference>
<dbReference type="EC" id="2.1.1.354" evidence="2"/>
<dbReference type="GO" id="GO:0032259">
    <property type="term" value="P:methylation"/>
    <property type="evidence" value="ECO:0007669"/>
    <property type="project" value="UniProtKB-KW"/>
</dbReference>
<evidence type="ECO:0000256" key="6">
    <source>
        <dbReference type="ARBA" id="ARBA00022853"/>
    </source>
</evidence>
<dbReference type="InterPro" id="IPR044570">
    <property type="entry name" value="Set1-like"/>
</dbReference>
<evidence type="ECO:0000313" key="18">
    <source>
        <dbReference type="Proteomes" id="UP001432322"/>
    </source>
</evidence>
<feature type="compositionally biased region" description="Low complexity" evidence="14">
    <location>
        <begin position="278"/>
        <end position="291"/>
    </location>
</feature>
<evidence type="ECO:0000256" key="9">
    <source>
        <dbReference type="ARBA" id="ARBA00023163"/>
    </source>
</evidence>
<dbReference type="PANTHER" id="PTHR45814:SF2">
    <property type="entry name" value="HISTONE-LYSINE N-METHYLTRANSFERASE SETD1"/>
    <property type="match status" value="1"/>
</dbReference>
<organism evidence="17 18">
    <name type="scientific">Pristionchus fissidentatus</name>
    <dbReference type="NCBI Taxonomy" id="1538716"/>
    <lineage>
        <taxon>Eukaryota</taxon>
        <taxon>Metazoa</taxon>
        <taxon>Ecdysozoa</taxon>
        <taxon>Nematoda</taxon>
        <taxon>Chromadorea</taxon>
        <taxon>Rhabditida</taxon>
        <taxon>Rhabditina</taxon>
        <taxon>Diplogasteromorpha</taxon>
        <taxon>Diplogasteroidea</taxon>
        <taxon>Neodiplogasteridae</taxon>
        <taxon>Pristionchus</taxon>
    </lineage>
</organism>
<feature type="non-terminal residue" evidence="17">
    <location>
        <position position="1"/>
    </location>
</feature>
<dbReference type="EMBL" id="BTSY01000003">
    <property type="protein sequence ID" value="GMT19894.1"/>
    <property type="molecule type" value="Genomic_DNA"/>
</dbReference>
<evidence type="ECO:0000256" key="3">
    <source>
        <dbReference type="ARBA" id="ARBA00022603"/>
    </source>
</evidence>
<name>A0AAV5VK47_9BILA</name>
<keyword evidence="3" id="KW-0489">Methyltransferase</keyword>
<feature type="region of interest" description="Disordered" evidence="14">
    <location>
        <begin position="1"/>
        <end position="87"/>
    </location>
</feature>
<keyword evidence="8" id="KW-0805">Transcription regulation</keyword>
<dbReference type="InterPro" id="IPR001214">
    <property type="entry name" value="SET_dom"/>
</dbReference>
<sequence length="854" mass="95703">KAKKEEEVREMKHVVSPPSISALSTEQQQQQRGDEGDDMDIDDDDMDVASSSSGDATREGKTAGGETEEERRRREESERRRKEDQADWLTQVTLDKLMLDLREQIKKDMMRKLELTAYGVVEQWEKQQKNDEEQRKMQLIRDSLAAAAARDASSAAAAPRKDPMEEMLAAKLLSPEGLTGGISKVFSAISIVKRKNLEQAFSRDGTPHSREPSMAKSRSQSRSRSMTRSSRDSSVSSSSSASDSDEDDERREERAESSQDEVRKRSTTKKRPNMRNIESSQSSSAASSSTESSDEEFDKEGGERKSASHSPLNDDEIDVVGMSEDEAEQLKKEIKEEGSVAAASEDTTGPSTSAAAAAADSTLEHKVVTKPEPPHQDVTAPPSAGAVAAPNTSAPAPSVSALALAQIMAQRDLMTHRASMRVDPTEGYHPVRLDHPYVKQLGVPYVDTRTVPSAAARRISQQAAAATASVARAAASKNSSGVVVNRDAAIPLVPEKKKEVEKRVAEEEKVSRDLLPQQPQPVVVQQRPPPIVAAEEKEYAAFQPRVMFKQRTQLEERRILDSFKAGMDGEDERYLKAALIEMQSDGKRPFSSERSVDFESRLRAYTPRELTRPTRIGRLDNYFDDEELAGIVPHSTGCARSEGFYRLTFKQKIRIMRRPEAYQDRTEINERDEVVTRHQVQAQKEQRALNRRLQTMVDSTNSDFFKVNQLKYRKKMIKFARSRIHGWGLYALEPIAPDDMIVEYIGQKIRPIVADEREKAYERRGIGSSYLFRIDEDEVIDATRQGNFARFINHSCQPNCYAKVVTVDGDKRIVIYSKALIQKGDEITYDYKFPLEEEKIECLCGAPACRGTLN</sequence>
<keyword evidence="10" id="KW-0539">Nucleus</keyword>
<dbReference type="PROSITE" id="PS50280">
    <property type="entry name" value="SET"/>
    <property type="match status" value="1"/>
</dbReference>
<dbReference type="CDD" id="cd19169">
    <property type="entry name" value="SET_SETD1"/>
    <property type="match status" value="1"/>
</dbReference>
<dbReference type="AlphaFoldDB" id="A0AAV5VK47"/>